<comment type="caution">
    <text evidence="8">The sequence shown here is derived from an EMBL/GenBank/DDBJ whole genome shotgun (WGS) entry which is preliminary data.</text>
</comment>
<evidence type="ECO:0000256" key="5">
    <source>
        <dbReference type="SAM" id="MobiDB-lite"/>
    </source>
</evidence>
<keyword evidence="9" id="KW-1185">Reference proteome</keyword>
<evidence type="ECO:0000256" key="4">
    <source>
        <dbReference type="ARBA" id="ARBA00023136"/>
    </source>
</evidence>
<gene>
    <name evidence="8" type="ORF">VTK73DRAFT_6353</name>
</gene>
<feature type="compositionally biased region" description="Low complexity" evidence="5">
    <location>
        <begin position="34"/>
        <end position="48"/>
    </location>
</feature>
<dbReference type="Pfam" id="PF07690">
    <property type="entry name" value="MFS_1"/>
    <property type="match status" value="1"/>
</dbReference>
<feature type="transmembrane region" description="Helical" evidence="6">
    <location>
        <begin position="61"/>
        <end position="86"/>
    </location>
</feature>
<evidence type="ECO:0000256" key="3">
    <source>
        <dbReference type="ARBA" id="ARBA00022989"/>
    </source>
</evidence>
<feature type="region of interest" description="Disordered" evidence="5">
    <location>
        <begin position="1"/>
        <end position="48"/>
    </location>
</feature>
<organism evidence="8 9">
    <name type="scientific">Phialemonium thermophilum</name>
    <dbReference type="NCBI Taxonomy" id="223376"/>
    <lineage>
        <taxon>Eukaryota</taxon>
        <taxon>Fungi</taxon>
        <taxon>Dikarya</taxon>
        <taxon>Ascomycota</taxon>
        <taxon>Pezizomycotina</taxon>
        <taxon>Sordariomycetes</taxon>
        <taxon>Sordariomycetidae</taxon>
        <taxon>Cephalothecales</taxon>
        <taxon>Cephalothecaceae</taxon>
        <taxon>Phialemonium</taxon>
    </lineage>
</organism>
<keyword evidence="4 6" id="KW-0472">Membrane</keyword>
<dbReference type="InterPro" id="IPR011701">
    <property type="entry name" value="MFS"/>
</dbReference>
<proteinExistence type="predicted"/>
<evidence type="ECO:0000313" key="8">
    <source>
        <dbReference type="EMBL" id="KAL1863853.1"/>
    </source>
</evidence>
<keyword evidence="3 6" id="KW-1133">Transmembrane helix</keyword>
<feature type="transmembrane region" description="Helical" evidence="6">
    <location>
        <begin position="98"/>
        <end position="117"/>
    </location>
</feature>
<dbReference type="InterPro" id="IPR036259">
    <property type="entry name" value="MFS_trans_sf"/>
</dbReference>
<dbReference type="PANTHER" id="PTHR23502:SF181">
    <property type="entry name" value="MAJOR FACILITATOR SUPERFAMILY (MFS) PROFILE DOMAIN-CONTAINING PROTEIN"/>
    <property type="match status" value="1"/>
</dbReference>
<comment type="subcellular location">
    <subcellularLocation>
        <location evidence="1">Membrane</location>
        <topology evidence="1">Multi-pass membrane protein</topology>
    </subcellularLocation>
</comment>
<dbReference type="InterPro" id="IPR020846">
    <property type="entry name" value="MFS_dom"/>
</dbReference>
<evidence type="ECO:0000256" key="6">
    <source>
        <dbReference type="SAM" id="Phobius"/>
    </source>
</evidence>
<accession>A0ABR3WJP6</accession>
<evidence type="ECO:0000256" key="2">
    <source>
        <dbReference type="ARBA" id="ARBA00022692"/>
    </source>
</evidence>
<reference evidence="8 9" key="1">
    <citation type="journal article" date="2024" name="Commun. Biol.">
        <title>Comparative genomic analysis of thermophilic fungi reveals convergent evolutionary adaptations and gene losses.</title>
        <authorList>
            <person name="Steindorff A.S."/>
            <person name="Aguilar-Pontes M.V."/>
            <person name="Robinson A.J."/>
            <person name="Andreopoulos B."/>
            <person name="LaButti K."/>
            <person name="Kuo A."/>
            <person name="Mondo S."/>
            <person name="Riley R."/>
            <person name="Otillar R."/>
            <person name="Haridas S."/>
            <person name="Lipzen A."/>
            <person name="Grimwood J."/>
            <person name="Schmutz J."/>
            <person name="Clum A."/>
            <person name="Reid I.D."/>
            <person name="Moisan M.C."/>
            <person name="Butler G."/>
            <person name="Nguyen T.T.M."/>
            <person name="Dewar K."/>
            <person name="Conant G."/>
            <person name="Drula E."/>
            <person name="Henrissat B."/>
            <person name="Hansel C."/>
            <person name="Singer S."/>
            <person name="Hutchinson M.I."/>
            <person name="de Vries R.P."/>
            <person name="Natvig D.O."/>
            <person name="Powell A.J."/>
            <person name="Tsang A."/>
            <person name="Grigoriev I.V."/>
        </authorList>
    </citation>
    <scope>NUCLEOTIDE SEQUENCE [LARGE SCALE GENOMIC DNA]</scope>
    <source>
        <strain evidence="8 9">ATCC 24622</strain>
    </source>
</reference>
<evidence type="ECO:0000256" key="1">
    <source>
        <dbReference type="ARBA" id="ARBA00004141"/>
    </source>
</evidence>
<feature type="transmembrane region" description="Helical" evidence="6">
    <location>
        <begin position="129"/>
        <end position="147"/>
    </location>
</feature>
<feature type="transmembrane region" description="Helical" evidence="6">
    <location>
        <begin position="186"/>
        <end position="205"/>
    </location>
</feature>
<dbReference type="Proteomes" id="UP001586593">
    <property type="component" value="Unassembled WGS sequence"/>
</dbReference>
<evidence type="ECO:0000259" key="7">
    <source>
        <dbReference type="PROSITE" id="PS50850"/>
    </source>
</evidence>
<feature type="compositionally biased region" description="Basic and acidic residues" evidence="5">
    <location>
        <begin position="1"/>
        <end position="27"/>
    </location>
</feature>
<dbReference type="PROSITE" id="PS50850">
    <property type="entry name" value="MFS"/>
    <property type="match status" value="1"/>
</dbReference>
<dbReference type="Gene3D" id="1.20.1720.10">
    <property type="entry name" value="Multidrug resistance protein D"/>
    <property type="match status" value="1"/>
</dbReference>
<feature type="domain" description="Major facilitator superfamily (MFS) profile" evidence="7">
    <location>
        <begin position="63"/>
        <end position="243"/>
    </location>
</feature>
<dbReference type="PANTHER" id="PTHR23502">
    <property type="entry name" value="MAJOR FACILITATOR SUPERFAMILY"/>
    <property type="match status" value="1"/>
</dbReference>
<sequence length="243" mass="26245">MDEMEKGQVRDVEDADRPTDSEDRNDAARAGLRLDPSGLPLSPQPSSDPMDPLNWKLSVKLVVLAEVSILSFLALLSASLITPAFVPLSEFVHRGLVPTAYVTSLFILCAGLSTIFWNPVSNVYGRRPVYILTVAVGAAMSAASGAARSYGQLLAFRCLNGFFGGVPLGLGSATVCDMFFAHERGLYMGVYTVTLITGGHVAPIIGGYIERDLTWHWCFYVPAILTGALWLLFVLTVPETLTC</sequence>
<evidence type="ECO:0000313" key="9">
    <source>
        <dbReference type="Proteomes" id="UP001586593"/>
    </source>
</evidence>
<dbReference type="EMBL" id="JAZHXJ010000358">
    <property type="protein sequence ID" value="KAL1863853.1"/>
    <property type="molecule type" value="Genomic_DNA"/>
</dbReference>
<feature type="transmembrane region" description="Helical" evidence="6">
    <location>
        <begin position="217"/>
        <end position="237"/>
    </location>
</feature>
<keyword evidence="2 6" id="KW-0812">Transmembrane</keyword>
<protein>
    <recommendedName>
        <fullName evidence="7">Major facilitator superfamily (MFS) profile domain-containing protein</fullName>
    </recommendedName>
</protein>
<dbReference type="SUPFAM" id="SSF103473">
    <property type="entry name" value="MFS general substrate transporter"/>
    <property type="match status" value="1"/>
</dbReference>
<feature type="transmembrane region" description="Helical" evidence="6">
    <location>
        <begin position="159"/>
        <end position="180"/>
    </location>
</feature>
<name>A0ABR3WJP6_9PEZI</name>